<evidence type="ECO:0000313" key="1">
    <source>
        <dbReference type="EMBL" id="JAH81220.1"/>
    </source>
</evidence>
<dbReference type="EMBL" id="GBXM01027357">
    <property type="protein sequence ID" value="JAH81220.1"/>
    <property type="molecule type" value="Transcribed_RNA"/>
</dbReference>
<reference evidence="1" key="1">
    <citation type="submission" date="2014-11" db="EMBL/GenBank/DDBJ databases">
        <authorList>
            <person name="Amaro Gonzalez C."/>
        </authorList>
    </citation>
    <scope>NUCLEOTIDE SEQUENCE</scope>
</reference>
<name>A0A0E9VV68_ANGAN</name>
<sequence>MIKRQNVGLDVFHAVKSHILCVKYHTSPLQLP</sequence>
<organism evidence="1">
    <name type="scientific">Anguilla anguilla</name>
    <name type="common">European freshwater eel</name>
    <name type="synonym">Muraena anguilla</name>
    <dbReference type="NCBI Taxonomy" id="7936"/>
    <lineage>
        <taxon>Eukaryota</taxon>
        <taxon>Metazoa</taxon>
        <taxon>Chordata</taxon>
        <taxon>Craniata</taxon>
        <taxon>Vertebrata</taxon>
        <taxon>Euteleostomi</taxon>
        <taxon>Actinopterygii</taxon>
        <taxon>Neopterygii</taxon>
        <taxon>Teleostei</taxon>
        <taxon>Anguilliformes</taxon>
        <taxon>Anguillidae</taxon>
        <taxon>Anguilla</taxon>
    </lineage>
</organism>
<accession>A0A0E9VV68</accession>
<dbReference type="AlphaFoldDB" id="A0A0E9VV68"/>
<reference evidence="1" key="2">
    <citation type="journal article" date="2015" name="Fish Shellfish Immunol.">
        <title>Early steps in the European eel (Anguilla anguilla)-Vibrio vulnificus interaction in the gills: Role of the RtxA13 toxin.</title>
        <authorList>
            <person name="Callol A."/>
            <person name="Pajuelo D."/>
            <person name="Ebbesson L."/>
            <person name="Teles M."/>
            <person name="MacKenzie S."/>
            <person name="Amaro C."/>
        </authorList>
    </citation>
    <scope>NUCLEOTIDE SEQUENCE</scope>
</reference>
<protein>
    <submittedName>
        <fullName evidence="1">Uncharacterized protein</fullName>
    </submittedName>
</protein>
<proteinExistence type="predicted"/>